<dbReference type="InterPro" id="IPR019926">
    <property type="entry name" value="Ribosomal_uL3_CS"/>
</dbReference>
<dbReference type="Pfam" id="PF00297">
    <property type="entry name" value="Ribosomal_L3"/>
    <property type="match status" value="1"/>
</dbReference>
<evidence type="ECO:0000256" key="4">
    <source>
        <dbReference type="ARBA" id="ARBA00022980"/>
    </source>
</evidence>
<comment type="caution">
    <text evidence="11">The sequence shown here is derived from an EMBL/GenBank/DDBJ whole genome shotgun (WGS) entry which is preliminary data.</text>
</comment>
<keyword evidence="3 7" id="KW-0694">RNA-binding</keyword>
<evidence type="ECO:0000256" key="3">
    <source>
        <dbReference type="ARBA" id="ARBA00022884"/>
    </source>
</evidence>
<dbReference type="GO" id="GO:0019843">
    <property type="term" value="F:rRNA binding"/>
    <property type="evidence" value="ECO:0007669"/>
    <property type="project" value="UniProtKB-UniRule"/>
</dbReference>
<evidence type="ECO:0000256" key="7">
    <source>
        <dbReference type="HAMAP-Rule" id="MF_01325"/>
    </source>
</evidence>
<dbReference type="Gene3D" id="2.40.30.10">
    <property type="entry name" value="Translation factors"/>
    <property type="match status" value="1"/>
</dbReference>
<dbReference type="FunFam" id="2.40.30.10:FF:000065">
    <property type="entry name" value="50S ribosomal protein L3, chloroplastic"/>
    <property type="match status" value="1"/>
</dbReference>
<dbReference type="PROSITE" id="PS00474">
    <property type="entry name" value="RIBOSOMAL_L3"/>
    <property type="match status" value="1"/>
</dbReference>
<feature type="region of interest" description="Disordered" evidence="10">
    <location>
        <begin position="139"/>
        <end position="176"/>
    </location>
</feature>
<evidence type="ECO:0000313" key="11">
    <source>
        <dbReference type="EMBL" id="KGF96036.1"/>
    </source>
</evidence>
<dbReference type="HAMAP" id="MF_01325_B">
    <property type="entry name" value="Ribosomal_uL3_B"/>
    <property type="match status" value="1"/>
</dbReference>
<evidence type="ECO:0000256" key="2">
    <source>
        <dbReference type="ARBA" id="ARBA00022730"/>
    </source>
</evidence>
<evidence type="ECO:0000256" key="6">
    <source>
        <dbReference type="ARBA" id="ARBA00035243"/>
    </source>
</evidence>
<dbReference type="PANTHER" id="PTHR11229:SF16">
    <property type="entry name" value="LARGE RIBOSOMAL SUBUNIT PROTEIN UL3C"/>
    <property type="match status" value="1"/>
</dbReference>
<protein>
    <recommendedName>
        <fullName evidence="6 7">Large ribosomal subunit protein uL3</fullName>
    </recommendedName>
</protein>
<dbReference type="SUPFAM" id="SSF50447">
    <property type="entry name" value="Translation proteins"/>
    <property type="match status" value="1"/>
</dbReference>
<dbReference type="InterPro" id="IPR000597">
    <property type="entry name" value="Ribosomal_uL3"/>
</dbReference>
<name>A0A0A2A5G2_PROMR</name>
<keyword evidence="5 7" id="KW-0687">Ribonucleoprotein</keyword>
<feature type="compositionally biased region" description="Low complexity" evidence="10">
    <location>
        <begin position="154"/>
        <end position="165"/>
    </location>
</feature>
<dbReference type="GO" id="GO:0003735">
    <property type="term" value="F:structural constituent of ribosome"/>
    <property type="evidence" value="ECO:0007669"/>
    <property type="project" value="UniProtKB-UniRule"/>
</dbReference>
<organism evidence="11 12">
    <name type="scientific">Prochlorococcus marinus str. MIT 9201</name>
    <dbReference type="NCBI Taxonomy" id="93057"/>
    <lineage>
        <taxon>Bacteria</taxon>
        <taxon>Bacillati</taxon>
        <taxon>Cyanobacteriota</taxon>
        <taxon>Cyanophyceae</taxon>
        <taxon>Synechococcales</taxon>
        <taxon>Prochlorococcaceae</taxon>
        <taxon>Prochlorococcus</taxon>
    </lineage>
</organism>
<dbReference type="STRING" id="93057.EU95_0830"/>
<evidence type="ECO:0000256" key="8">
    <source>
        <dbReference type="RuleBase" id="RU003905"/>
    </source>
</evidence>
<comment type="function">
    <text evidence="7 9">One of the primary rRNA binding proteins, it binds directly near the 3'-end of the 23S rRNA, where it nucleates assembly of the 50S subunit.</text>
</comment>
<sequence length="229" mass="24543">MKNYCELAQFSLMSIGILGKKLGMSQLFDGNGNSVPVTLIEAGPCRVTQLKTSALDGYTAVQIGYGLSKEKHISKPEKGHLLKSGKELLKHLKEYRVEETSSYEIGNQITVKNFEVGQKVDISGKSMGRGFAGYQKRHGFSRGPMSHGSKNHRAPGSTGAGTTPGRIYPGKRMAGRYGGKQITTKGLLVLKIDDQKNLLVVKGSVPGKPGSIVNIKPNNAVGKKGGEKS</sequence>
<dbReference type="FunFam" id="3.30.160.810:FF:000001">
    <property type="entry name" value="50S ribosomal protein L3"/>
    <property type="match status" value="1"/>
</dbReference>
<dbReference type="GO" id="GO:0006412">
    <property type="term" value="P:translation"/>
    <property type="evidence" value="ECO:0007669"/>
    <property type="project" value="UniProtKB-UniRule"/>
</dbReference>
<dbReference type="InterPro" id="IPR009000">
    <property type="entry name" value="Transl_B-barrel_sf"/>
</dbReference>
<evidence type="ECO:0000256" key="10">
    <source>
        <dbReference type="SAM" id="MobiDB-lite"/>
    </source>
</evidence>
<dbReference type="PANTHER" id="PTHR11229">
    <property type="entry name" value="50S RIBOSOMAL PROTEIN L3"/>
    <property type="match status" value="1"/>
</dbReference>
<evidence type="ECO:0000256" key="9">
    <source>
        <dbReference type="RuleBase" id="RU003906"/>
    </source>
</evidence>
<comment type="subunit">
    <text evidence="7 9">Part of the 50S ribosomal subunit. Forms a cluster with proteins L14 and L19.</text>
</comment>
<proteinExistence type="inferred from homology"/>
<dbReference type="Proteomes" id="UP000030355">
    <property type="component" value="Unassembled WGS sequence"/>
</dbReference>
<evidence type="ECO:0000313" key="12">
    <source>
        <dbReference type="Proteomes" id="UP000030355"/>
    </source>
</evidence>
<accession>A0A0A2A5G2</accession>
<keyword evidence="4 7" id="KW-0689">Ribosomal protein</keyword>
<dbReference type="Gene3D" id="3.30.160.810">
    <property type="match status" value="1"/>
</dbReference>
<keyword evidence="2 7" id="KW-0699">rRNA-binding</keyword>
<gene>
    <name evidence="7" type="primary">rplC</name>
    <name evidence="7" type="synonym">rpl3</name>
    <name evidence="11" type="ORF">EU95_0830</name>
</gene>
<dbReference type="eggNOG" id="COG0087">
    <property type="taxonomic scope" value="Bacteria"/>
</dbReference>
<evidence type="ECO:0000256" key="5">
    <source>
        <dbReference type="ARBA" id="ARBA00023274"/>
    </source>
</evidence>
<evidence type="ECO:0000256" key="1">
    <source>
        <dbReference type="ARBA" id="ARBA00006540"/>
    </source>
</evidence>
<dbReference type="GO" id="GO:0022625">
    <property type="term" value="C:cytosolic large ribosomal subunit"/>
    <property type="evidence" value="ECO:0007669"/>
    <property type="project" value="TreeGrafter"/>
</dbReference>
<comment type="similarity">
    <text evidence="1 7 8">Belongs to the universal ribosomal protein uL3 family.</text>
</comment>
<dbReference type="AlphaFoldDB" id="A0A0A2A5G2"/>
<dbReference type="EMBL" id="JNAL01000010">
    <property type="protein sequence ID" value="KGF96036.1"/>
    <property type="molecule type" value="Genomic_DNA"/>
</dbReference>
<dbReference type="InterPro" id="IPR019927">
    <property type="entry name" value="Ribosomal_uL3_bac/org-type"/>
</dbReference>
<reference evidence="12" key="1">
    <citation type="journal article" date="2014" name="Sci. Data">
        <title>Genomes of diverse isolates of the marine cyanobacterium Prochlorococcus.</title>
        <authorList>
            <person name="Biller S."/>
            <person name="Berube P."/>
            <person name="Thompson J."/>
            <person name="Kelly L."/>
            <person name="Roggensack S."/>
            <person name="Awad L."/>
            <person name="Roache-Johnson K."/>
            <person name="Ding H."/>
            <person name="Giovannoni S.J."/>
            <person name="Moore L.R."/>
            <person name="Chisholm S.W."/>
        </authorList>
    </citation>
    <scope>NUCLEOTIDE SEQUENCE [LARGE SCALE GENOMIC DNA]</scope>
    <source>
        <strain evidence="12">MIT 9201</strain>
    </source>
</reference>
<dbReference type="NCBIfam" id="TIGR03625">
    <property type="entry name" value="L3_bact"/>
    <property type="match status" value="1"/>
</dbReference>